<dbReference type="RefSeq" id="XP_031941513.1">
    <property type="nucleotide sequence ID" value="XM_032081925.1"/>
</dbReference>
<protein>
    <submittedName>
        <fullName evidence="1">Uncharacterized protein</fullName>
    </submittedName>
</protein>
<dbReference type="Proteomes" id="UP000325579">
    <property type="component" value="Unassembled WGS sequence"/>
</dbReference>
<sequence length="191" mass="21096">MEIRLNYVRRAGVPAFRFQKSAFYGFICLVLWQRIDRVLQDRSLPFSVSHGGFTSYACVATVSASCCSLPHALLHGGLGYGWSPSCYASLLCGRDGARATKQRFATTGLLRRVFVSFLTLPLGQAVHDNVMRVIEKGFFFALCMALGLSCCVHKKIMFSALGTVEDGMLHLLALMIFCGYARHHCLMSVAI</sequence>
<organism evidence="1 2">
    <name type="scientific">Aspergillus pseudonomiae</name>
    <dbReference type="NCBI Taxonomy" id="1506151"/>
    <lineage>
        <taxon>Eukaryota</taxon>
        <taxon>Fungi</taxon>
        <taxon>Dikarya</taxon>
        <taxon>Ascomycota</taxon>
        <taxon>Pezizomycotina</taxon>
        <taxon>Eurotiomycetes</taxon>
        <taxon>Eurotiomycetidae</taxon>
        <taxon>Eurotiales</taxon>
        <taxon>Aspergillaceae</taxon>
        <taxon>Aspergillus</taxon>
        <taxon>Aspergillus subgen. Circumdati</taxon>
    </lineage>
</organism>
<proteinExistence type="predicted"/>
<reference evidence="1 2" key="1">
    <citation type="submission" date="2019-04" db="EMBL/GenBank/DDBJ databases">
        <authorList>
            <consortium name="DOE Joint Genome Institute"/>
            <person name="Mondo S."/>
            <person name="Kjaerbolling I."/>
            <person name="Vesth T."/>
            <person name="Frisvad J.C."/>
            <person name="Nybo J.L."/>
            <person name="Theobald S."/>
            <person name="Kildgaard S."/>
            <person name="Isbrandt T."/>
            <person name="Kuo A."/>
            <person name="Sato A."/>
            <person name="Lyhne E.K."/>
            <person name="Kogle M.E."/>
            <person name="Wiebenga A."/>
            <person name="Kun R.S."/>
            <person name="Lubbers R.J."/>
            <person name="Makela M.R."/>
            <person name="Barry K."/>
            <person name="Chovatia M."/>
            <person name="Clum A."/>
            <person name="Daum C."/>
            <person name="Haridas S."/>
            <person name="He G."/>
            <person name="LaButti K."/>
            <person name="Lipzen A."/>
            <person name="Riley R."/>
            <person name="Salamov A."/>
            <person name="Simmons B.A."/>
            <person name="Magnuson J.K."/>
            <person name="Henrissat B."/>
            <person name="Mortensen U.H."/>
            <person name="Larsen T.O."/>
            <person name="Devries R.P."/>
            <person name="Grigoriev I.V."/>
            <person name="Machida M."/>
            <person name="Baker S.E."/>
            <person name="Andersen M.R."/>
            <person name="Cantor M.N."/>
            <person name="Hua S.X."/>
        </authorList>
    </citation>
    <scope>NUCLEOTIDE SEQUENCE [LARGE SCALE GENOMIC DNA]</scope>
    <source>
        <strain evidence="1 2">CBS 119388</strain>
    </source>
</reference>
<dbReference type="AlphaFoldDB" id="A0A5N7DD63"/>
<dbReference type="OrthoDB" id="10480427at2759"/>
<dbReference type="GeneID" id="43666616"/>
<gene>
    <name evidence="1" type="ORF">BDV37DRAFT_247851</name>
</gene>
<accession>A0A5N7DD63</accession>
<keyword evidence="2" id="KW-1185">Reference proteome</keyword>
<name>A0A5N7DD63_9EURO</name>
<evidence type="ECO:0000313" key="2">
    <source>
        <dbReference type="Proteomes" id="UP000325579"/>
    </source>
</evidence>
<dbReference type="EMBL" id="ML736769">
    <property type="protein sequence ID" value="KAE8404194.1"/>
    <property type="molecule type" value="Genomic_DNA"/>
</dbReference>
<evidence type="ECO:0000313" key="1">
    <source>
        <dbReference type="EMBL" id="KAE8404194.1"/>
    </source>
</evidence>